<evidence type="ECO:0000313" key="5">
    <source>
        <dbReference type="Proteomes" id="UP000252174"/>
    </source>
</evidence>
<comment type="similarity">
    <text evidence="1 2">Belongs to the small heat shock protein (HSP20) family.</text>
</comment>
<gene>
    <name evidence="4" type="ORF">DFR45_10359</name>
</gene>
<organism evidence="4 5">
    <name type="scientific">Extensimonas vulgaris</name>
    <dbReference type="NCBI Taxonomy" id="1031594"/>
    <lineage>
        <taxon>Bacteria</taxon>
        <taxon>Pseudomonadati</taxon>
        <taxon>Pseudomonadota</taxon>
        <taxon>Betaproteobacteria</taxon>
        <taxon>Burkholderiales</taxon>
        <taxon>Comamonadaceae</taxon>
        <taxon>Extensimonas</taxon>
    </lineage>
</organism>
<dbReference type="InterPro" id="IPR008978">
    <property type="entry name" value="HSP20-like_chaperone"/>
</dbReference>
<evidence type="ECO:0000259" key="3">
    <source>
        <dbReference type="PROSITE" id="PS01031"/>
    </source>
</evidence>
<proteinExistence type="inferred from homology"/>
<dbReference type="Gene3D" id="2.60.40.790">
    <property type="match status" value="1"/>
</dbReference>
<name>A0A369ALX1_9BURK</name>
<evidence type="ECO:0000256" key="1">
    <source>
        <dbReference type="PROSITE-ProRule" id="PRU00285"/>
    </source>
</evidence>
<dbReference type="SUPFAM" id="SSF49764">
    <property type="entry name" value="HSP20-like chaperones"/>
    <property type="match status" value="1"/>
</dbReference>
<dbReference type="InterPro" id="IPR031107">
    <property type="entry name" value="Small_HSP"/>
</dbReference>
<dbReference type="InterPro" id="IPR002068">
    <property type="entry name" value="A-crystallin/Hsp20_dom"/>
</dbReference>
<dbReference type="PROSITE" id="PS01031">
    <property type="entry name" value="SHSP"/>
    <property type="match status" value="1"/>
</dbReference>
<comment type="caution">
    <text evidence="4">The sequence shown here is derived from an EMBL/GenBank/DDBJ whole genome shotgun (WGS) entry which is preliminary data.</text>
</comment>
<keyword evidence="5" id="KW-1185">Reference proteome</keyword>
<dbReference type="OrthoDB" id="9788892at2"/>
<reference evidence="4 5" key="1">
    <citation type="submission" date="2018-07" db="EMBL/GenBank/DDBJ databases">
        <title>Genomic Encyclopedia of Type Strains, Phase IV (KMG-IV): sequencing the most valuable type-strain genomes for metagenomic binning, comparative biology and taxonomic classification.</title>
        <authorList>
            <person name="Goeker M."/>
        </authorList>
    </citation>
    <scope>NUCLEOTIDE SEQUENCE [LARGE SCALE GENOMIC DNA]</scope>
    <source>
        <strain evidence="4 5">DSM 100911</strain>
    </source>
</reference>
<evidence type="ECO:0000256" key="2">
    <source>
        <dbReference type="RuleBase" id="RU003616"/>
    </source>
</evidence>
<dbReference type="Proteomes" id="UP000252174">
    <property type="component" value="Unassembled WGS sequence"/>
</dbReference>
<sequence>MSENKVTQTAPNAVNKAADKAQEDFTLQPAVDVIEDAGGITLYADLPGVPKDKLNLQIESDTLTIEGEVALDIPQDMEASHVEVGLPRYRRVFTLSKELDPAKTQAKFDQGVLSLRIPKAEHAQPRRIEVQVA</sequence>
<dbReference type="Pfam" id="PF00011">
    <property type="entry name" value="HSP20"/>
    <property type="match status" value="1"/>
</dbReference>
<dbReference type="CDD" id="cd06464">
    <property type="entry name" value="ACD_sHsps-like"/>
    <property type="match status" value="1"/>
</dbReference>
<feature type="domain" description="SHSP" evidence="3">
    <location>
        <begin position="22"/>
        <end position="133"/>
    </location>
</feature>
<dbReference type="PANTHER" id="PTHR11527">
    <property type="entry name" value="HEAT-SHOCK PROTEIN 20 FAMILY MEMBER"/>
    <property type="match status" value="1"/>
</dbReference>
<evidence type="ECO:0000313" key="4">
    <source>
        <dbReference type="EMBL" id="RCX10075.1"/>
    </source>
</evidence>
<dbReference type="RefSeq" id="WP_114483012.1">
    <property type="nucleotide sequence ID" value="NZ_QPJU01000003.1"/>
</dbReference>
<dbReference type="EMBL" id="QPJU01000003">
    <property type="protein sequence ID" value="RCX10075.1"/>
    <property type="molecule type" value="Genomic_DNA"/>
</dbReference>
<protein>
    <submittedName>
        <fullName evidence="4">HSP20 family molecular chaperone IbpA</fullName>
    </submittedName>
</protein>
<dbReference type="AlphaFoldDB" id="A0A369ALX1"/>
<accession>A0A369ALX1</accession>